<dbReference type="PANTHER" id="PTHR35368">
    <property type="entry name" value="HYDROPEROXIDE REDUCTASE"/>
    <property type="match status" value="1"/>
</dbReference>
<reference evidence="1 2" key="1">
    <citation type="submission" date="2016-10" db="EMBL/GenBank/DDBJ databases">
        <authorList>
            <person name="de Groot N.N."/>
        </authorList>
    </citation>
    <scope>NUCLEOTIDE SEQUENCE [LARGE SCALE GENOMIC DNA]</scope>
    <source>
        <strain evidence="1 2">DSM 45514</strain>
    </source>
</reference>
<organism evidence="1 2">
    <name type="scientific">Melghirimyces thermohalophilus</name>
    <dbReference type="NCBI Taxonomy" id="1236220"/>
    <lineage>
        <taxon>Bacteria</taxon>
        <taxon>Bacillati</taxon>
        <taxon>Bacillota</taxon>
        <taxon>Bacilli</taxon>
        <taxon>Bacillales</taxon>
        <taxon>Thermoactinomycetaceae</taxon>
        <taxon>Melghirimyces</taxon>
    </lineage>
</organism>
<sequence length="149" mass="15893">MTKQIFSSDVTWSGEGVASVADINGKQVTIDEPENLGGTDQGPNPVELILAGLGGCINVLVSSFAKLHGVELKGSRVHVEGDLDPDGFLEKADVRPGFQEIRYQIEIDSPSAPEKIEALIEHVERVCPVKDTLKGVPTVAMTAKQPSES</sequence>
<evidence type="ECO:0000313" key="2">
    <source>
        <dbReference type="Proteomes" id="UP000199387"/>
    </source>
</evidence>
<accession>A0A1G6RUJ2</accession>
<proteinExistence type="predicted"/>
<name>A0A1G6RUJ2_9BACL</name>
<dbReference type="AlphaFoldDB" id="A0A1G6RUJ2"/>
<dbReference type="Proteomes" id="UP000199387">
    <property type="component" value="Unassembled WGS sequence"/>
</dbReference>
<protein>
    <submittedName>
        <fullName evidence="1">Uncharacterized OsmC-related protein</fullName>
    </submittedName>
</protein>
<dbReference type="InterPro" id="IPR003718">
    <property type="entry name" value="OsmC/Ohr_fam"/>
</dbReference>
<dbReference type="PANTHER" id="PTHR35368:SF1">
    <property type="entry name" value="HYDROPEROXIDE REDUCTASE"/>
    <property type="match status" value="1"/>
</dbReference>
<dbReference type="InterPro" id="IPR052924">
    <property type="entry name" value="OsmC/Ohr_hydroprdx_reductase"/>
</dbReference>
<evidence type="ECO:0000313" key="1">
    <source>
        <dbReference type="EMBL" id="SDD07647.1"/>
    </source>
</evidence>
<keyword evidence="2" id="KW-1185">Reference proteome</keyword>
<dbReference type="OrthoDB" id="1433018at2"/>
<dbReference type="RefSeq" id="WP_091573127.1">
    <property type="nucleotide sequence ID" value="NZ_FMZA01000031.1"/>
</dbReference>
<dbReference type="Pfam" id="PF02566">
    <property type="entry name" value="OsmC"/>
    <property type="match status" value="1"/>
</dbReference>
<dbReference type="STRING" id="1236220.SAMN04488112_1313"/>
<dbReference type="InterPro" id="IPR036102">
    <property type="entry name" value="OsmC/Ohrsf"/>
</dbReference>
<gene>
    <name evidence="1" type="ORF">SAMN04488112_1313</name>
</gene>
<dbReference type="EMBL" id="FMZA01000031">
    <property type="protein sequence ID" value="SDD07647.1"/>
    <property type="molecule type" value="Genomic_DNA"/>
</dbReference>
<dbReference type="Gene3D" id="3.30.300.20">
    <property type="match status" value="1"/>
</dbReference>
<dbReference type="SUPFAM" id="SSF82784">
    <property type="entry name" value="OsmC-like"/>
    <property type="match status" value="1"/>
</dbReference>
<dbReference type="InterPro" id="IPR015946">
    <property type="entry name" value="KH_dom-like_a/b"/>
</dbReference>